<accession>A0A2H4P7I5</accession>
<name>A0A2H4P7I5_9CAUD</name>
<gene>
    <name evidence="1" type="ORF">CNR35_00057</name>
</gene>
<dbReference type="Proteomes" id="UP000240688">
    <property type="component" value="Segment"/>
</dbReference>
<keyword evidence="2" id="KW-1185">Reference proteome</keyword>
<dbReference type="EMBL" id="MG018928">
    <property type="protein sequence ID" value="ATW58153.1"/>
    <property type="molecule type" value="Genomic_DNA"/>
</dbReference>
<protein>
    <submittedName>
        <fullName evidence="1">Uncharacterized protein</fullName>
    </submittedName>
</protein>
<sequence length="130" mass="15005">MSTTVLSKGWVAPLLQTIDDGKQREEISERLHDEGKHLELNYEGSLIMVDTMRAKSYSERESAAYDLTIIGRGQQDMTRQEFIETCRSAGFDVVEDKVLPYTCVWYNGSDSPMSMLEMHEFMAIWELEQQ</sequence>
<organism evidence="1 2">
    <name type="scientific">Pseudomonas phage inbricus</name>
    <dbReference type="NCBI Taxonomy" id="2048976"/>
    <lineage>
        <taxon>Viruses</taxon>
        <taxon>Duplodnaviria</taxon>
        <taxon>Heunggongvirae</taxon>
        <taxon>Uroviricota</taxon>
        <taxon>Caudoviricetes</taxon>
        <taxon>Schitoviridae</taxon>
        <taxon>Rothmandenesvirinae</taxon>
        <taxon>Inbricusvirus</taxon>
        <taxon>Inbricusvirus inbricus</taxon>
    </lineage>
</organism>
<reference evidence="2" key="1">
    <citation type="submission" date="2017-09" db="EMBL/GenBank/DDBJ databases">
        <authorList>
            <person name="Djurhuus A.M."/>
            <person name="Carstens A.B."/>
            <person name="Hansen L.H."/>
        </authorList>
    </citation>
    <scope>NUCLEOTIDE SEQUENCE [LARGE SCALE GENOMIC DNA]</scope>
</reference>
<proteinExistence type="predicted"/>
<evidence type="ECO:0000313" key="2">
    <source>
        <dbReference type="Proteomes" id="UP000240688"/>
    </source>
</evidence>
<evidence type="ECO:0000313" key="1">
    <source>
        <dbReference type="EMBL" id="ATW58153.1"/>
    </source>
</evidence>